<dbReference type="InterPro" id="IPR050832">
    <property type="entry name" value="Bact_Acetyltransf"/>
</dbReference>
<evidence type="ECO:0000259" key="3">
    <source>
        <dbReference type="PROSITE" id="PS51186"/>
    </source>
</evidence>
<dbReference type="SUPFAM" id="SSF55729">
    <property type="entry name" value="Acyl-CoA N-acyltransferases (Nat)"/>
    <property type="match status" value="1"/>
</dbReference>
<dbReference type="InterPro" id="IPR016181">
    <property type="entry name" value="Acyl_CoA_acyltransferase"/>
</dbReference>
<proteinExistence type="predicted"/>
<gene>
    <name evidence="4" type="ORF">C1H84_04810</name>
</gene>
<organism evidence="4 5">
    <name type="scientific">Glutamicibacter soli</name>
    <dbReference type="NCBI Taxonomy" id="453836"/>
    <lineage>
        <taxon>Bacteria</taxon>
        <taxon>Bacillati</taxon>
        <taxon>Actinomycetota</taxon>
        <taxon>Actinomycetes</taxon>
        <taxon>Micrococcales</taxon>
        <taxon>Micrococcaceae</taxon>
        <taxon>Glutamicibacter</taxon>
    </lineage>
</organism>
<dbReference type="Pfam" id="PF00583">
    <property type="entry name" value="Acetyltransf_1"/>
    <property type="match status" value="1"/>
</dbReference>
<feature type="domain" description="N-acetyltransferase" evidence="3">
    <location>
        <begin position="4"/>
        <end position="137"/>
    </location>
</feature>
<dbReference type="PANTHER" id="PTHR43877">
    <property type="entry name" value="AMINOALKYLPHOSPHONATE N-ACETYLTRANSFERASE-RELATED-RELATED"/>
    <property type="match status" value="1"/>
</dbReference>
<evidence type="ECO:0000256" key="2">
    <source>
        <dbReference type="ARBA" id="ARBA00023315"/>
    </source>
</evidence>
<dbReference type="EMBL" id="POAF01000002">
    <property type="protein sequence ID" value="RBM02753.1"/>
    <property type="molecule type" value="Genomic_DNA"/>
</dbReference>
<keyword evidence="2" id="KW-0012">Acyltransferase</keyword>
<evidence type="ECO:0000313" key="5">
    <source>
        <dbReference type="Proteomes" id="UP000252167"/>
    </source>
</evidence>
<name>A0A365YL33_9MICC</name>
<dbReference type="RefSeq" id="WP_047118562.1">
    <property type="nucleotide sequence ID" value="NZ_CM125969.1"/>
</dbReference>
<dbReference type="CDD" id="cd04301">
    <property type="entry name" value="NAT_SF"/>
    <property type="match status" value="1"/>
</dbReference>
<dbReference type="Gene3D" id="3.40.630.30">
    <property type="match status" value="1"/>
</dbReference>
<dbReference type="AlphaFoldDB" id="A0A365YL33"/>
<sequence>MELIELSEAWVERAVALWEHTGLTRPWNDPHADARKALAGPESTILALVQGERLAATAMAGDDGHRGWLYYVAVDPDLQDQGCGWRIVEAAAEWLRARGTVKVQLMVRAGNDSVTQFYEKLGFERLNVAVLGKRLVP</sequence>
<dbReference type="InterPro" id="IPR000182">
    <property type="entry name" value="GNAT_dom"/>
</dbReference>
<accession>A0A365YL33</accession>
<comment type="caution">
    <text evidence="4">The sequence shown here is derived from an EMBL/GenBank/DDBJ whole genome shotgun (WGS) entry which is preliminary data.</text>
</comment>
<dbReference type="NCBIfam" id="NF002959">
    <property type="entry name" value="PRK03624.1"/>
    <property type="match status" value="1"/>
</dbReference>
<evidence type="ECO:0000313" key="4">
    <source>
        <dbReference type="EMBL" id="RBM02753.1"/>
    </source>
</evidence>
<keyword evidence="1 4" id="KW-0808">Transferase</keyword>
<reference evidence="4 5" key="1">
    <citation type="submission" date="2018-01" db="EMBL/GenBank/DDBJ databases">
        <title>Glutamicibacter soli strain NHPC-3 Whole genome sequence and assembly.</title>
        <authorList>
            <person name="Choudhury P."/>
            <person name="Gupta D."/>
            <person name="Sengupta K."/>
            <person name="Jawed A."/>
            <person name="Sultana N."/>
            <person name="Saha P."/>
        </authorList>
    </citation>
    <scope>NUCLEOTIDE SEQUENCE [LARGE SCALE GENOMIC DNA]</scope>
    <source>
        <strain evidence="4 5">NHPC-3</strain>
    </source>
</reference>
<evidence type="ECO:0000256" key="1">
    <source>
        <dbReference type="ARBA" id="ARBA00022679"/>
    </source>
</evidence>
<protein>
    <submittedName>
        <fullName evidence="4">GNAT family acetyltransferase</fullName>
    </submittedName>
</protein>
<dbReference type="GO" id="GO:0016747">
    <property type="term" value="F:acyltransferase activity, transferring groups other than amino-acyl groups"/>
    <property type="evidence" value="ECO:0007669"/>
    <property type="project" value="InterPro"/>
</dbReference>
<dbReference type="PROSITE" id="PS51186">
    <property type="entry name" value="GNAT"/>
    <property type="match status" value="1"/>
</dbReference>
<keyword evidence="5" id="KW-1185">Reference proteome</keyword>
<dbReference type="Proteomes" id="UP000252167">
    <property type="component" value="Unassembled WGS sequence"/>
</dbReference>